<reference evidence="2" key="1">
    <citation type="submission" date="2020-06" db="EMBL/GenBank/DDBJ databases">
        <authorList>
            <person name="Li T."/>
            <person name="Hu X."/>
            <person name="Zhang T."/>
            <person name="Song X."/>
            <person name="Zhang H."/>
            <person name="Dai N."/>
            <person name="Sheng W."/>
            <person name="Hou X."/>
            <person name="Wei L."/>
        </authorList>
    </citation>
    <scope>NUCLEOTIDE SEQUENCE</scope>
    <source>
        <strain evidence="2">3651</strain>
        <tissue evidence="2">Leaf</tissue>
    </source>
</reference>
<dbReference type="AlphaFoldDB" id="A0AAE2C7Y1"/>
<feature type="compositionally biased region" description="Basic and acidic residues" evidence="1">
    <location>
        <begin position="131"/>
        <end position="142"/>
    </location>
</feature>
<comment type="caution">
    <text evidence="2">The sequence shown here is derived from an EMBL/GenBank/DDBJ whole genome shotgun (WGS) entry which is preliminary data.</text>
</comment>
<evidence type="ECO:0000313" key="2">
    <source>
        <dbReference type="EMBL" id="KAK4412369.1"/>
    </source>
</evidence>
<protein>
    <submittedName>
        <fullName evidence="2">Uncharacterized protein</fullName>
    </submittedName>
</protein>
<keyword evidence="3" id="KW-1185">Reference proteome</keyword>
<dbReference type="EMBL" id="JACGWO010000013">
    <property type="protein sequence ID" value="KAK4412369.1"/>
    <property type="molecule type" value="Genomic_DNA"/>
</dbReference>
<accession>A0AAE2C7Y1</accession>
<organism evidence="2 3">
    <name type="scientific">Sesamum alatum</name>
    <dbReference type="NCBI Taxonomy" id="300844"/>
    <lineage>
        <taxon>Eukaryota</taxon>
        <taxon>Viridiplantae</taxon>
        <taxon>Streptophyta</taxon>
        <taxon>Embryophyta</taxon>
        <taxon>Tracheophyta</taxon>
        <taxon>Spermatophyta</taxon>
        <taxon>Magnoliopsida</taxon>
        <taxon>eudicotyledons</taxon>
        <taxon>Gunneridae</taxon>
        <taxon>Pentapetalae</taxon>
        <taxon>asterids</taxon>
        <taxon>lamiids</taxon>
        <taxon>Lamiales</taxon>
        <taxon>Pedaliaceae</taxon>
        <taxon>Sesamum</taxon>
    </lineage>
</organism>
<gene>
    <name evidence="2" type="ORF">Salat_2883800</name>
</gene>
<name>A0AAE2C7Y1_9LAMI</name>
<feature type="region of interest" description="Disordered" evidence="1">
    <location>
        <begin position="108"/>
        <end position="142"/>
    </location>
</feature>
<evidence type="ECO:0000313" key="3">
    <source>
        <dbReference type="Proteomes" id="UP001293254"/>
    </source>
</evidence>
<proteinExistence type="predicted"/>
<evidence type="ECO:0000256" key="1">
    <source>
        <dbReference type="SAM" id="MobiDB-lite"/>
    </source>
</evidence>
<reference evidence="2" key="2">
    <citation type="journal article" date="2024" name="Plant">
        <title>Genomic evolution and insights into agronomic trait innovations of Sesamum species.</title>
        <authorList>
            <person name="Miao H."/>
            <person name="Wang L."/>
            <person name="Qu L."/>
            <person name="Liu H."/>
            <person name="Sun Y."/>
            <person name="Le M."/>
            <person name="Wang Q."/>
            <person name="Wei S."/>
            <person name="Zheng Y."/>
            <person name="Lin W."/>
            <person name="Duan Y."/>
            <person name="Cao H."/>
            <person name="Xiong S."/>
            <person name="Wang X."/>
            <person name="Wei L."/>
            <person name="Li C."/>
            <person name="Ma Q."/>
            <person name="Ju M."/>
            <person name="Zhao R."/>
            <person name="Li G."/>
            <person name="Mu C."/>
            <person name="Tian Q."/>
            <person name="Mei H."/>
            <person name="Zhang T."/>
            <person name="Gao T."/>
            <person name="Zhang H."/>
        </authorList>
    </citation>
    <scope>NUCLEOTIDE SEQUENCE</scope>
    <source>
        <strain evidence="2">3651</strain>
    </source>
</reference>
<feature type="non-terminal residue" evidence="2">
    <location>
        <position position="194"/>
    </location>
</feature>
<dbReference type="Proteomes" id="UP001293254">
    <property type="component" value="Unassembled WGS sequence"/>
</dbReference>
<sequence>MERAQLQPIYKPPETPRPREPIGVLIAFLERCNAETTHEDVSTELVEAAASSAAVSGNPFPHTSPALSSHLLPSSRAQAKKSSVSSLFSTLLNLENTPFFAIKNWYSETEEQPPPPPPEGSQAHDQCSGESNRRDPRRYGNIRLHEGSRMVVVHGRGLVGRRRKRLRRRQDGVFLLEQVPNPAEMAHGVICMYS</sequence>